<proteinExistence type="predicted"/>
<dbReference type="EMBL" id="AOHO01000048">
    <property type="protein sequence ID" value="EME60066.1"/>
    <property type="molecule type" value="Genomic_DNA"/>
</dbReference>
<evidence type="ECO:0000313" key="1">
    <source>
        <dbReference type="EMBL" id="EME60066.1"/>
    </source>
</evidence>
<comment type="caution">
    <text evidence="1">The sequence shown here is derived from an EMBL/GenBank/DDBJ whole genome shotgun (WGS) entry which is preliminary data.</text>
</comment>
<reference evidence="1 2" key="1">
    <citation type="journal article" date="2013" name="Genome Announc.">
        <title>Draft Genome Sequence of Amycolatopsis decaplanina Strain DSM 44594T.</title>
        <authorList>
            <person name="Kaur N."/>
            <person name="Kumar S."/>
            <person name="Bala M."/>
            <person name="Raghava G.P."/>
            <person name="Mayilraj S."/>
        </authorList>
    </citation>
    <scope>NUCLEOTIDE SEQUENCE [LARGE SCALE GENOMIC DNA]</scope>
    <source>
        <strain evidence="1 2">DSM 44594</strain>
    </source>
</reference>
<accession>M2XGH3</accession>
<name>M2XGH3_9PSEU</name>
<gene>
    <name evidence="1" type="ORF">H074_13602</name>
</gene>
<keyword evidence="2" id="KW-1185">Reference proteome</keyword>
<protein>
    <submittedName>
        <fullName evidence="1">Uncharacterized protein</fullName>
    </submittedName>
</protein>
<organism evidence="1 2">
    <name type="scientific">Amycolatopsis decaplanina DSM 44594</name>
    <dbReference type="NCBI Taxonomy" id="1284240"/>
    <lineage>
        <taxon>Bacteria</taxon>
        <taxon>Bacillati</taxon>
        <taxon>Actinomycetota</taxon>
        <taxon>Actinomycetes</taxon>
        <taxon>Pseudonocardiales</taxon>
        <taxon>Pseudonocardiaceae</taxon>
        <taxon>Amycolatopsis</taxon>
    </lineage>
</organism>
<sequence>MTPRSPARVTARAMASTSGVLRTSAMLGDVLAQPMSDCRCVLGAWVTPTRVTTPNTARNVTLKCSLLHFAHQPQQFMR</sequence>
<evidence type="ECO:0000313" key="2">
    <source>
        <dbReference type="Proteomes" id="UP000054226"/>
    </source>
</evidence>
<dbReference type="AlphaFoldDB" id="M2XGH3"/>
<dbReference type="Proteomes" id="UP000054226">
    <property type="component" value="Unassembled WGS sequence"/>
</dbReference>